<sequence>MSNKHLRRLLEEKEQEKAIQCPEEEETVQQRSGPINRFAALIDDEDADNSSQGIDIEEDQEKADVSAPHHLDRRGDKKTKNKKKKKQKKNGMEEMDEEQLLEQLASQNRSLTTELELCEPLGVDQVIKPDPRLFDAAAELKRALGKNFKMEAASSSNRSHRTAHGVGKLVKQKNTWPPIRSIGMSMELEREDGQEKWFKFVHNSHYEELERLCWVAEDSLDHRLIEDILTDNPYHLNSLLLLANIFRMQEDITQSCDLIERGIFYCEQAMAGAFHPSSFYHRVDYLDYENRAFYLLLHRHMLNCVHKRCFETALNYAKLILTMDPQRDPLAIMLIVDTISIKAKQYKWLKDLYRCCKEWKNLDKLPNFCYSMALTQFLDSKTDEDYELADIMLSDAVCAFPGIVTMLLDKLQIEPDAIVESHRYLGTFALNKESDGLKMIYKVYVNEMADLWKVPETLSWLEHVTRECATNENYQKDMDEWKEKRQRLFVGVPPNIRRLAVLLGMESSSSSVTDPVPPVNGRARYTRAASNTSRPDSFLSGFIHSIWPDYDSEEHLGDVLQRFREQMARVLFPSTSSEQTEHPPEHEEPPRN</sequence>
<dbReference type="PANTHER" id="PTHR22684">
    <property type="entry name" value="NULP1-RELATED"/>
    <property type="match status" value="1"/>
</dbReference>
<dbReference type="AlphaFoldDB" id="A0AAN8FXC5"/>
<gene>
    <name evidence="2" type="ORF">GCK32_008508</name>
</gene>
<feature type="region of interest" description="Disordered" evidence="1">
    <location>
        <begin position="573"/>
        <end position="592"/>
    </location>
</feature>
<name>A0AAN8FXC5_TRICO</name>
<reference evidence="2 3" key="1">
    <citation type="submission" date="2019-10" db="EMBL/GenBank/DDBJ databases">
        <title>Assembly and Annotation for the nematode Trichostrongylus colubriformis.</title>
        <authorList>
            <person name="Martin J."/>
        </authorList>
    </citation>
    <scope>NUCLEOTIDE SEQUENCE [LARGE SCALE GENOMIC DNA]</scope>
    <source>
        <strain evidence="2">G859</strain>
        <tissue evidence="2">Whole worm</tissue>
    </source>
</reference>
<evidence type="ECO:0000256" key="1">
    <source>
        <dbReference type="SAM" id="MobiDB-lite"/>
    </source>
</evidence>
<feature type="compositionally biased region" description="Basic residues" evidence="1">
    <location>
        <begin position="76"/>
        <end position="89"/>
    </location>
</feature>
<feature type="region of interest" description="Disordered" evidence="1">
    <location>
        <begin position="1"/>
        <end position="99"/>
    </location>
</feature>
<comment type="caution">
    <text evidence="2">The sequence shown here is derived from an EMBL/GenBank/DDBJ whole genome shotgun (WGS) entry which is preliminary data.</text>
</comment>
<evidence type="ECO:0000313" key="3">
    <source>
        <dbReference type="Proteomes" id="UP001331761"/>
    </source>
</evidence>
<organism evidence="2 3">
    <name type="scientific">Trichostrongylus colubriformis</name>
    <name type="common">Black scour worm</name>
    <dbReference type="NCBI Taxonomy" id="6319"/>
    <lineage>
        <taxon>Eukaryota</taxon>
        <taxon>Metazoa</taxon>
        <taxon>Ecdysozoa</taxon>
        <taxon>Nematoda</taxon>
        <taxon>Chromadorea</taxon>
        <taxon>Rhabditida</taxon>
        <taxon>Rhabditina</taxon>
        <taxon>Rhabditomorpha</taxon>
        <taxon>Strongyloidea</taxon>
        <taxon>Trichostrongylidae</taxon>
        <taxon>Trichostrongylus</taxon>
    </lineage>
</organism>
<evidence type="ECO:0008006" key="4">
    <source>
        <dbReference type="Google" id="ProtNLM"/>
    </source>
</evidence>
<dbReference type="EMBL" id="WIXE01004893">
    <property type="protein sequence ID" value="KAK5982625.1"/>
    <property type="molecule type" value="Genomic_DNA"/>
</dbReference>
<dbReference type="Proteomes" id="UP001331761">
    <property type="component" value="Unassembled WGS sequence"/>
</dbReference>
<feature type="compositionally biased region" description="Basic and acidic residues" evidence="1">
    <location>
        <begin position="8"/>
        <end position="17"/>
    </location>
</feature>
<feature type="compositionally biased region" description="Basic and acidic residues" evidence="1">
    <location>
        <begin position="62"/>
        <end position="75"/>
    </location>
</feature>
<dbReference type="PANTHER" id="PTHR22684:SF0">
    <property type="entry name" value="RIBOSOME QUALITY CONTROL COMPLEX SUBUNIT TCF25"/>
    <property type="match status" value="1"/>
</dbReference>
<accession>A0AAN8FXC5</accession>
<keyword evidence="3" id="KW-1185">Reference proteome</keyword>
<dbReference type="InterPro" id="IPR006994">
    <property type="entry name" value="TCF25/Rqc1"/>
</dbReference>
<feature type="compositionally biased region" description="Basic and acidic residues" evidence="1">
    <location>
        <begin position="579"/>
        <end position="592"/>
    </location>
</feature>
<dbReference type="Pfam" id="PF04910">
    <property type="entry name" value="Tcf25"/>
    <property type="match status" value="1"/>
</dbReference>
<evidence type="ECO:0000313" key="2">
    <source>
        <dbReference type="EMBL" id="KAK5982625.1"/>
    </source>
</evidence>
<proteinExistence type="predicted"/>
<protein>
    <recommendedName>
        <fullName evidence="4">Hc38</fullName>
    </recommendedName>
</protein>
<dbReference type="GO" id="GO:1990112">
    <property type="term" value="C:RQC complex"/>
    <property type="evidence" value="ECO:0007669"/>
    <property type="project" value="TreeGrafter"/>
</dbReference>